<accession>A0A085M8P1</accession>
<evidence type="ECO:0000313" key="1">
    <source>
        <dbReference type="EMBL" id="KFD53587.1"/>
    </source>
</evidence>
<protein>
    <submittedName>
        <fullName evidence="1">Uncharacterized protein</fullName>
    </submittedName>
</protein>
<gene>
    <name evidence="1" type="ORF">M513_05503</name>
</gene>
<dbReference type="AlphaFoldDB" id="A0A085M8P1"/>
<dbReference type="Proteomes" id="UP000030764">
    <property type="component" value="Unassembled WGS sequence"/>
</dbReference>
<proteinExistence type="predicted"/>
<sequence length="86" mass="10370">MEECASNRFLRCYYTLFFALPIYKHAVTVQCVYLKSKDMNPQPLNYIPIRRKMETEIHIRRWDMRGHLARKFSRDVANYKLLSEGP</sequence>
<dbReference type="EMBL" id="KL363215">
    <property type="protein sequence ID" value="KFD53587.1"/>
    <property type="molecule type" value="Genomic_DNA"/>
</dbReference>
<evidence type="ECO:0000313" key="2">
    <source>
        <dbReference type="Proteomes" id="UP000030764"/>
    </source>
</evidence>
<organism evidence="1 2">
    <name type="scientific">Trichuris suis</name>
    <name type="common">pig whipworm</name>
    <dbReference type="NCBI Taxonomy" id="68888"/>
    <lineage>
        <taxon>Eukaryota</taxon>
        <taxon>Metazoa</taxon>
        <taxon>Ecdysozoa</taxon>
        <taxon>Nematoda</taxon>
        <taxon>Enoplea</taxon>
        <taxon>Dorylaimia</taxon>
        <taxon>Trichinellida</taxon>
        <taxon>Trichuridae</taxon>
        <taxon>Trichuris</taxon>
    </lineage>
</organism>
<name>A0A085M8P1_9BILA</name>
<keyword evidence="2" id="KW-1185">Reference proteome</keyword>
<reference evidence="1 2" key="1">
    <citation type="journal article" date="2014" name="Nat. Genet.">
        <title>Genome and transcriptome of the porcine whipworm Trichuris suis.</title>
        <authorList>
            <person name="Jex A.R."/>
            <person name="Nejsum P."/>
            <person name="Schwarz E.M."/>
            <person name="Hu L."/>
            <person name="Young N.D."/>
            <person name="Hall R.S."/>
            <person name="Korhonen P.K."/>
            <person name="Liao S."/>
            <person name="Thamsborg S."/>
            <person name="Xia J."/>
            <person name="Xu P."/>
            <person name="Wang S."/>
            <person name="Scheerlinck J.P."/>
            <person name="Hofmann A."/>
            <person name="Sternberg P.W."/>
            <person name="Wang J."/>
            <person name="Gasser R.B."/>
        </authorList>
    </citation>
    <scope>NUCLEOTIDE SEQUENCE [LARGE SCALE GENOMIC DNA]</scope>
    <source>
        <strain evidence="1">DCEP-RM93M</strain>
    </source>
</reference>